<dbReference type="AlphaFoldDB" id="A0A077S6C4"/>
<dbReference type="EMBL" id="HG670306">
    <property type="protein sequence ID" value="CDM85724.1"/>
    <property type="molecule type" value="Genomic_DNA"/>
</dbReference>
<name>A0A077S6C4_WHEAT</name>
<evidence type="ECO:0000256" key="1">
    <source>
        <dbReference type="ARBA" id="ARBA00022574"/>
    </source>
</evidence>
<organism evidence="5">
    <name type="scientific">Triticum aestivum</name>
    <name type="common">Wheat</name>
    <dbReference type="NCBI Taxonomy" id="4565"/>
    <lineage>
        <taxon>Eukaryota</taxon>
        <taxon>Viridiplantae</taxon>
        <taxon>Streptophyta</taxon>
        <taxon>Embryophyta</taxon>
        <taxon>Tracheophyta</taxon>
        <taxon>Spermatophyta</taxon>
        <taxon>Magnoliopsida</taxon>
        <taxon>Liliopsida</taxon>
        <taxon>Poales</taxon>
        <taxon>Poaceae</taxon>
        <taxon>BOP clade</taxon>
        <taxon>Pooideae</taxon>
        <taxon>Triticodae</taxon>
        <taxon>Triticeae</taxon>
        <taxon>Triticinae</taxon>
        <taxon>Triticum</taxon>
    </lineage>
</organism>
<gene>
    <name evidence="5" type="ORF">TRAES_3BF024300020CFD_c1</name>
</gene>
<evidence type="ECO:0000256" key="2">
    <source>
        <dbReference type="ARBA" id="ARBA00022737"/>
    </source>
</evidence>
<feature type="region of interest" description="Disordered" evidence="3">
    <location>
        <begin position="174"/>
        <end position="206"/>
    </location>
</feature>
<reference evidence="5" key="1">
    <citation type="journal article" date="2014" name="Science">
        <title>Structural and functional partitioning of bread wheat chromosome 3B.</title>
        <authorList>
            <person name="Choulet F."/>
            <person name="Alberti A."/>
            <person name="Theil S."/>
            <person name="Glover N."/>
            <person name="Barbe V."/>
            <person name="Daron J."/>
            <person name="Pingault L."/>
            <person name="Sourdille P."/>
            <person name="Couloux A."/>
            <person name="Paux E."/>
            <person name="Leroy P."/>
            <person name="Mangenot S."/>
            <person name="Guilhot N."/>
            <person name="Le Gouis J."/>
            <person name="Balfourier F."/>
            <person name="Alaux M."/>
            <person name="Jamilloux V."/>
            <person name="Poulain J."/>
            <person name="Durand C."/>
            <person name="Bellec A."/>
            <person name="Gaspin C."/>
            <person name="Safar J."/>
            <person name="Dolezel J."/>
            <person name="Rogers J."/>
            <person name="Vandepoele K."/>
            <person name="Aury J.M."/>
            <person name="Mayer K."/>
            <person name="Berges H."/>
            <person name="Quesneville H."/>
            <person name="Wincker P."/>
            <person name="Feuillet C."/>
        </authorList>
    </citation>
    <scope>NUCLEOTIDE SEQUENCE</scope>
</reference>
<keyword evidence="2" id="KW-0677">Repeat</keyword>
<dbReference type="GO" id="GO:0097027">
    <property type="term" value="F:ubiquitin-protein transferase activator activity"/>
    <property type="evidence" value="ECO:0007669"/>
    <property type="project" value="InterPro"/>
</dbReference>
<evidence type="ECO:0000256" key="4">
    <source>
        <dbReference type="SAM" id="Phobius"/>
    </source>
</evidence>
<keyword evidence="1" id="KW-0853">WD repeat</keyword>
<keyword evidence="4" id="KW-0812">Transmembrane</keyword>
<dbReference type="GO" id="GO:0010997">
    <property type="term" value="F:anaphase-promoting complex binding"/>
    <property type="evidence" value="ECO:0007669"/>
    <property type="project" value="InterPro"/>
</dbReference>
<keyword evidence="4" id="KW-1133">Transmembrane helix</keyword>
<dbReference type="PANTHER" id="PTHR19918">
    <property type="entry name" value="CELL DIVISION CYCLE 20 CDC20 FIZZY -RELATED"/>
    <property type="match status" value="1"/>
</dbReference>
<dbReference type="SUPFAM" id="SSF117289">
    <property type="entry name" value="Nucleoporin domain"/>
    <property type="match status" value="1"/>
</dbReference>
<dbReference type="PANTHER" id="PTHR19918:SF36">
    <property type="entry name" value="PROTEIN FIZZY-RELATED 3"/>
    <property type="match status" value="1"/>
</dbReference>
<sequence>MEAAVAGHDDSTRQVLDAPSLQDDFYLNLVDWSSQNMLDVGLSTCVYLWSASSCKVTKLCDLGPRDSVCAVHWTREGSYLAVDTNLLNTIHFMSVTRGEDYFAISTYPAHQRQHLCGRLRALFGQLGALLSELFTNWTIYTNKAAVLVTLLFVIVVNLAIGILLHMMRPTPWSTSRRARLPQHPDLNEPSGHRPCPARGAGGGGAHLASHKGPALYHHIIGLLQHRVQYVR</sequence>
<evidence type="ECO:0000256" key="3">
    <source>
        <dbReference type="SAM" id="MobiDB-lite"/>
    </source>
</evidence>
<evidence type="ECO:0000313" key="5">
    <source>
        <dbReference type="EMBL" id="CDM85724.1"/>
    </source>
</evidence>
<dbReference type="InterPro" id="IPR033010">
    <property type="entry name" value="Cdc20/Fizzy"/>
</dbReference>
<dbReference type="HOGENOM" id="CLU_1201674_0_0_1"/>
<accession>A0A077S6C4</accession>
<feature type="transmembrane region" description="Helical" evidence="4">
    <location>
        <begin position="146"/>
        <end position="167"/>
    </location>
</feature>
<evidence type="ECO:0008006" key="6">
    <source>
        <dbReference type="Google" id="ProtNLM"/>
    </source>
</evidence>
<proteinExistence type="predicted"/>
<protein>
    <recommendedName>
        <fullName evidence="6">Anaphase-promoting complex subunit 4 WD40 domain-containing protein</fullName>
    </recommendedName>
</protein>
<keyword evidence="4" id="KW-0472">Membrane</keyword>
<dbReference type="Gene3D" id="2.130.10.10">
    <property type="entry name" value="YVTN repeat-like/Quinoprotein amine dehydrogenase"/>
    <property type="match status" value="1"/>
</dbReference>
<dbReference type="InterPro" id="IPR015943">
    <property type="entry name" value="WD40/YVTN_repeat-like_dom_sf"/>
</dbReference>